<keyword evidence="4 7" id="KW-0238">DNA-binding</keyword>
<feature type="DNA-binding region" description="OmpR/PhoB-type" evidence="7">
    <location>
        <begin position="127"/>
        <end position="226"/>
    </location>
</feature>
<evidence type="ECO:0000259" key="9">
    <source>
        <dbReference type="PROSITE" id="PS51755"/>
    </source>
</evidence>
<evidence type="ECO:0000256" key="3">
    <source>
        <dbReference type="ARBA" id="ARBA00023015"/>
    </source>
</evidence>
<feature type="domain" description="OmpR/PhoB-type" evidence="9">
    <location>
        <begin position="127"/>
        <end position="226"/>
    </location>
</feature>
<proteinExistence type="predicted"/>
<dbReference type="EMBL" id="CP127295">
    <property type="protein sequence ID" value="WIY06195.1"/>
    <property type="molecule type" value="Genomic_DNA"/>
</dbReference>
<reference evidence="10 11" key="1">
    <citation type="submission" date="2023-06" db="EMBL/GenBank/DDBJ databases">
        <authorList>
            <person name="Oyuntsetseg B."/>
            <person name="Kim S.B."/>
        </authorList>
    </citation>
    <scope>NUCLEOTIDE SEQUENCE [LARGE SCALE GENOMIC DNA]</scope>
    <source>
        <strain evidence="10 11">4-36</strain>
    </source>
</reference>
<dbReference type="SUPFAM" id="SSF46894">
    <property type="entry name" value="C-terminal effector domain of the bipartite response regulators"/>
    <property type="match status" value="1"/>
</dbReference>
<evidence type="ECO:0000313" key="10">
    <source>
        <dbReference type="EMBL" id="WIY06195.1"/>
    </source>
</evidence>
<dbReference type="PROSITE" id="PS50110">
    <property type="entry name" value="RESPONSE_REGULATORY"/>
    <property type="match status" value="1"/>
</dbReference>
<evidence type="ECO:0000256" key="6">
    <source>
        <dbReference type="PROSITE-ProRule" id="PRU00169"/>
    </source>
</evidence>
<evidence type="ECO:0000256" key="2">
    <source>
        <dbReference type="ARBA" id="ARBA00023012"/>
    </source>
</evidence>
<dbReference type="Gene3D" id="3.40.50.2300">
    <property type="match status" value="1"/>
</dbReference>
<dbReference type="InterPro" id="IPR016032">
    <property type="entry name" value="Sig_transdc_resp-reg_C-effctor"/>
</dbReference>
<dbReference type="Gene3D" id="6.10.250.690">
    <property type="match status" value="1"/>
</dbReference>
<dbReference type="InterPro" id="IPR001867">
    <property type="entry name" value="OmpR/PhoB-type_DNA-bd"/>
</dbReference>
<feature type="modified residue" description="4-aspartylphosphate" evidence="6">
    <location>
        <position position="53"/>
    </location>
</feature>
<dbReference type="GO" id="GO:0032993">
    <property type="term" value="C:protein-DNA complex"/>
    <property type="evidence" value="ECO:0007669"/>
    <property type="project" value="TreeGrafter"/>
</dbReference>
<dbReference type="InterPro" id="IPR039420">
    <property type="entry name" value="WalR-like"/>
</dbReference>
<evidence type="ECO:0000259" key="8">
    <source>
        <dbReference type="PROSITE" id="PS50110"/>
    </source>
</evidence>
<dbReference type="GO" id="GO:0000976">
    <property type="term" value="F:transcription cis-regulatory region binding"/>
    <property type="evidence" value="ECO:0007669"/>
    <property type="project" value="TreeGrafter"/>
</dbReference>
<dbReference type="SUPFAM" id="SSF52172">
    <property type="entry name" value="CheY-like"/>
    <property type="match status" value="1"/>
</dbReference>
<dbReference type="InterPro" id="IPR011006">
    <property type="entry name" value="CheY-like_superfamily"/>
</dbReference>
<dbReference type="PANTHER" id="PTHR48111">
    <property type="entry name" value="REGULATOR OF RPOS"/>
    <property type="match status" value="1"/>
</dbReference>
<accession>A0A9Y2NQ18</accession>
<evidence type="ECO:0000256" key="7">
    <source>
        <dbReference type="PROSITE-ProRule" id="PRU01091"/>
    </source>
</evidence>
<dbReference type="GO" id="GO:0005829">
    <property type="term" value="C:cytosol"/>
    <property type="evidence" value="ECO:0007669"/>
    <property type="project" value="TreeGrafter"/>
</dbReference>
<dbReference type="Gene3D" id="1.10.10.10">
    <property type="entry name" value="Winged helix-like DNA-binding domain superfamily/Winged helix DNA-binding domain"/>
    <property type="match status" value="1"/>
</dbReference>
<feature type="domain" description="Response regulatory" evidence="8">
    <location>
        <begin position="4"/>
        <end position="117"/>
    </location>
</feature>
<dbReference type="Pfam" id="PF00072">
    <property type="entry name" value="Response_reg"/>
    <property type="match status" value="1"/>
</dbReference>
<dbReference type="PANTHER" id="PTHR48111:SF4">
    <property type="entry name" value="DNA-BINDING DUAL TRANSCRIPTIONAL REGULATOR OMPR"/>
    <property type="match status" value="1"/>
</dbReference>
<keyword evidence="3" id="KW-0805">Transcription regulation</keyword>
<evidence type="ECO:0000313" key="11">
    <source>
        <dbReference type="Proteomes" id="UP001239397"/>
    </source>
</evidence>
<dbReference type="Proteomes" id="UP001239397">
    <property type="component" value="Chromosome"/>
</dbReference>
<dbReference type="InterPro" id="IPR036388">
    <property type="entry name" value="WH-like_DNA-bd_sf"/>
</dbReference>
<dbReference type="PROSITE" id="PS51755">
    <property type="entry name" value="OMPR_PHOB"/>
    <property type="match status" value="1"/>
</dbReference>
<dbReference type="KEGG" id="amog:QRX60_20990"/>
<keyword evidence="1 6" id="KW-0597">Phosphoprotein</keyword>
<dbReference type="Pfam" id="PF00486">
    <property type="entry name" value="Trans_reg_C"/>
    <property type="match status" value="1"/>
</dbReference>
<dbReference type="RefSeq" id="WP_286002458.1">
    <property type="nucleotide sequence ID" value="NZ_CP127295.1"/>
</dbReference>
<keyword evidence="5" id="KW-0804">Transcription</keyword>
<keyword evidence="11" id="KW-1185">Reference proteome</keyword>
<dbReference type="InterPro" id="IPR001789">
    <property type="entry name" value="Sig_transdc_resp-reg_receiver"/>
</dbReference>
<protein>
    <submittedName>
        <fullName evidence="10">Response regulator transcription factor</fullName>
    </submittedName>
</protein>
<dbReference type="GO" id="GO:0000156">
    <property type="term" value="F:phosphorelay response regulator activity"/>
    <property type="evidence" value="ECO:0007669"/>
    <property type="project" value="TreeGrafter"/>
</dbReference>
<evidence type="ECO:0000256" key="5">
    <source>
        <dbReference type="ARBA" id="ARBA00023163"/>
    </source>
</evidence>
<dbReference type="CDD" id="cd00383">
    <property type="entry name" value="trans_reg_C"/>
    <property type="match status" value="1"/>
</dbReference>
<dbReference type="AlphaFoldDB" id="A0A9Y2NQ18"/>
<sequence>MCAHIVLAEDDAKQAELVRRYLERERHTVVVVGDGAVALDLVRRHPPDLLVLDVMLPGVDGLEICRTLRAESDLPVLMLTARSTEDDLLAGLDLGADDYVTKPFSPRELMARIRTLLRRAAPARPGSGAARVGSLTVDPVRHEVTVDGRAIDCTPGEFRLLELMAAQPDRVFTRGQLLEHLHGFDRFITQRAIDVHVMNLRKKIEARPRHPARLLTVYGVGYKLTAGADAP</sequence>
<dbReference type="GO" id="GO:0006355">
    <property type="term" value="P:regulation of DNA-templated transcription"/>
    <property type="evidence" value="ECO:0007669"/>
    <property type="project" value="InterPro"/>
</dbReference>
<name>A0A9Y2NQ18_9PSEU</name>
<evidence type="ECO:0000256" key="4">
    <source>
        <dbReference type="ARBA" id="ARBA00023125"/>
    </source>
</evidence>
<organism evidence="10 11">
    <name type="scientific">Amycolatopsis mongoliensis</name>
    <dbReference type="NCBI Taxonomy" id="715475"/>
    <lineage>
        <taxon>Bacteria</taxon>
        <taxon>Bacillati</taxon>
        <taxon>Actinomycetota</taxon>
        <taxon>Actinomycetes</taxon>
        <taxon>Pseudonocardiales</taxon>
        <taxon>Pseudonocardiaceae</taxon>
        <taxon>Amycolatopsis</taxon>
    </lineage>
</organism>
<dbReference type="SMART" id="SM00448">
    <property type="entry name" value="REC"/>
    <property type="match status" value="1"/>
</dbReference>
<evidence type="ECO:0000256" key="1">
    <source>
        <dbReference type="ARBA" id="ARBA00022553"/>
    </source>
</evidence>
<dbReference type="SMART" id="SM00862">
    <property type="entry name" value="Trans_reg_C"/>
    <property type="match status" value="1"/>
</dbReference>
<gene>
    <name evidence="10" type="ORF">QRX60_20990</name>
</gene>
<dbReference type="FunFam" id="3.40.50.2300:FF:000001">
    <property type="entry name" value="DNA-binding response regulator PhoB"/>
    <property type="match status" value="1"/>
</dbReference>
<dbReference type="CDD" id="cd17574">
    <property type="entry name" value="REC_OmpR"/>
    <property type="match status" value="1"/>
</dbReference>
<keyword evidence="2" id="KW-0902">Two-component regulatory system</keyword>